<keyword evidence="1" id="KW-0732">Signal</keyword>
<sequence length="1269" mass="138960">MPPLISFFYSILLLFSIVHAIPIKDAVDVEVSDGVLKPRAAPDNFWLTQMTHGSSPYAPANYPIFRNVKDYGAVGDGVTDDTDAINAAASAGGRCAGDCGSSSVLGAVVYFPTGTYKISKPIFQHYYTQFVGNKFSPNLKPNARPTLVATANFKGIALIDSDFYIPGGDGAQWYINQSNFFRQIRNLILDIRAMPPMIRDGDSAWMPTALHWQVAQATSLQNIHFIMSTDPGNNQTGIFMENGSGGFIGDLTFYGGQFGMRCGAQQFTARDLHFTSCITAIQMIWDWTWTWKNIFIYSCWVGIDVTGDGSSNGQPVGSITVLDSSFAYVPIAILTSGRTNINIDNVEIINCDIVVGKPGGPTILAGGNRIVQSWMTGRLYDAYDSKGATFTGVPKYVPSKPAGLLDSTGKFFIRSKPQYETLSASSFLNVRSAGAQGNGQADDTAAINTALQSGKIVFFPAGVYKVTGTINVPVGARIVGESWSQIMGTGSYFADADNPKVMVKVGNPGDSGVIEIQDMIFTTSGPTAGAIIIQWNVKQSTQGSAAMWDSHIRIGGAAGTNLRATDCPKLTGSINMDCRAASMLLHITKQSSAYLENVWAWVADHDVDILDQTQIDIYVARGVLVESKAPTWLWGTASEHSTLYQYQLSGASNVFMGLVQTESPYYQPSPLGPLPWSISDGADAQFIDDPTFTDCISVETDIDRCAVSWALRILDSSDIYAYGIGFYSWFQDYSQACVPLENCQTRLIQTAFSEKVFLYGIATKGTQEVVSPTGSNLVAAIQQDNQNGYTTSIAAWIPLAQPGSAALGKKRIPGTEWIYSQTGAGGVRQFDTWSAFGDSYSAGPGAGKYTKEYIYKSRIDGQLKDCMIYNENYPYQLYKSPSPGHRDVLKKGYFLMNSCTGARNKAPPLSQGDPVTMLEQLKYLRGDEDFITLSIGGNDINFADMADACVFGFRPKNNGKCEHLQTLAEQALLPEAHGEIRSLLRQTYIWLIDAYYNNGVYNNLQGRKTHFTIFVTNYMQLFRVSPPAGGTTNCDNINFKYKSVPGQVDQNPDSNPPLMDHDKRLFWSRIVGYLNNVIQGAISDVNSKGSYYANRIVYVDVDAEYENHRFCEAGVSEPAYFFTKSDFYLPALISILNPLKNKRDLNNTDGIDSEYNITSSLQNFKRDTEVAGEIDVPSWVDEEQLLRSANSILGSPNAAQDIIDAVANANPTFNKRTMYDDLVRFAVGLVRTAHPTPAGFKSAKWALCKAICDRFPNTMNCPRNTANCA</sequence>
<dbReference type="InterPro" id="IPR011050">
    <property type="entry name" value="Pectin_lyase_fold/virulence"/>
</dbReference>
<gene>
    <name evidence="3" type="ORF">TWF970_011047</name>
</gene>
<organism evidence="3 4">
    <name type="scientific">Orbilia oligospora</name>
    <name type="common">Nematode-trapping fungus</name>
    <name type="synonym">Arthrobotrys oligospora</name>
    <dbReference type="NCBI Taxonomy" id="2813651"/>
    <lineage>
        <taxon>Eukaryota</taxon>
        <taxon>Fungi</taxon>
        <taxon>Dikarya</taxon>
        <taxon>Ascomycota</taxon>
        <taxon>Pezizomycotina</taxon>
        <taxon>Orbiliomycetes</taxon>
        <taxon>Orbiliales</taxon>
        <taxon>Orbiliaceae</taxon>
        <taxon>Orbilia</taxon>
    </lineage>
</organism>
<evidence type="ECO:0000313" key="3">
    <source>
        <dbReference type="EMBL" id="KAF3284764.1"/>
    </source>
</evidence>
<dbReference type="OrthoDB" id="1046782at2759"/>
<dbReference type="AlphaFoldDB" id="A0A7C8VK30"/>
<dbReference type="GO" id="GO:0004650">
    <property type="term" value="F:polygalacturonase activity"/>
    <property type="evidence" value="ECO:0007669"/>
    <property type="project" value="InterPro"/>
</dbReference>
<dbReference type="Proteomes" id="UP000474640">
    <property type="component" value="Unassembled WGS sequence"/>
</dbReference>
<dbReference type="FunFam" id="2.160.20.10:FF:000049">
    <property type="entry name" value="Putative exo-beta-1,3-glucanase"/>
    <property type="match status" value="1"/>
</dbReference>
<feature type="chain" id="PRO_5028839623" description="Rhamnogalacturonase A/B/Epimerase-like pectate lyase domain-containing protein" evidence="1">
    <location>
        <begin position="21"/>
        <end position="1269"/>
    </location>
</feature>
<dbReference type="InterPro" id="IPR012334">
    <property type="entry name" value="Pectin_lyas_fold"/>
</dbReference>
<dbReference type="InterPro" id="IPR039279">
    <property type="entry name" value="QRT3-like"/>
</dbReference>
<evidence type="ECO:0000259" key="2">
    <source>
        <dbReference type="Pfam" id="PF12708"/>
    </source>
</evidence>
<dbReference type="Pfam" id="PF12708">
    <property type="entry name" value="Pect-lyase_RHGA_epim"/>
    <property type="match status" value="2"/>
</dbReference>
<dbReference type="SUPFAM" id="SSF52266">
    <property type="entry name" value="SGNH hydrolase"/>
    <property type="match status" value="1"/>
</dbReference>
<proteinExistence type="predicted"/>
<name>A0A7C8VK30_ORBOL</name>
<dbReference type="PANTHER" id="PTHR33928">
    <property type="entry name" value="POLYGALACTURONASE QRT3"/>
    <property type="match status" value="1"/>
</dbReference>
<dbReference type="EMBL" id="JAABOJ010000008">
    <property type="protein sequence ID" value="KAF3284764.1"/>
    <property type="molecule type" value="Genomic_DNA"/>
</dbReference>
<dbReference type="InterPro" id="IPR036514">
    <property type="entry name" value="SGNH_hydro_sf"/>
</dbReference>
<accession>A0A7C8VK30</accession>
<feature type="signal peptide" evidence="1">
    <location>
        <begin position="1"/>
        <end position="20"/>
    </location>
</feature>
<dbReference type="CDD" id="cd23668">
    <property type="entry name" value="GH55_beta13glucanase-like"/>
    <property type="match status" value="1"/>
</dbReference>
<evidence type="ECO:0000256" key="1">
    <source>
        <dbReference type="SAM" id="SignalP"/>
    </source>
</evidence>
<dbReference type="Gene3D" id="2.160.20.10">
    <property type="entry name" value="Single-stranded right-handed beta-helix, Pectin lyase-like"/>
    <property type="match status" value="2"/>
</dbReference>
<feature type="domain" description="Rhamnogalacturonase A/B/Epimerase-like pectate lyase" evidence="2">
    <location>
        <begin position="65"/>
        <end position="304"/>
    </location>
</feature>
<comment type="caution">
    <text evidence="3">The sequence shown here is derived from an EMBL/GenBank/DDBJ whole genome shotgun (WGS) entry which is preliminary data.</text>
</comment>
<dbReference type="PANTHER" id="PTHR33928:SF2">
    <property type="entry name" value="PECTATE LYASE SUPERFAMILY PROTEIN DOMAIN-CONTAINING PROTEIN-RELATED"/>
    <property type="match status" value="1"/>
</dbReference>
<reference evidence="3 4" key="1">
    <citation type="submission" date="2020-01" db="EMBL/GenBank/DDBJ databases">
        <authorList>
            <person name="Palmer J.M."/>
        </authorList>
    </citation>
    <scope>NUCLEOTIDE SEQUENCE [LARGE SCALE GENOMIC DNA]</scope>
    <source>
        <strain evidence="3 4">TWF970</strain>
    </source>
</reference>
<feature type="domain" description="Rhamnogalacturonase A/B/Epimerase-like pectate lyase" evidence="2">
    <location>
        <begin position="427"/>
        <end position="542"/>
    </location>
</feature>
<dbReference type="SUPFAM" id="SSF51126">
    <property type="entry name" value="Pectin lyase-like"/>
    <property type="match status" value="2"/>
</dbReference>
<evidence type="ECO:0000313" key="4">
    <source>
        <dbReference type="Proteomes" id="UP000474640"/>
    </source>
</evidence>
<dbReference type="Gene3D" id="3.40.50.1110">
    <property type="entry name" value="SGNH hydrolase"/>
    <property type="match status" value="1"/>
</dbReference>
<protein>
    <recommendedName>
        <fullName evidence="2">Rhamnogalacturonase A/B/Epimerase-like pectate lyase domain-containing protein</fullName>
    </recommendedName>
</protein>
<dbReference type="InterPro" id="IPR024535">
    <property type="entry name" value="RHGA/B-epi-like_pectate_lyase"/>
</dbReference>